<accession>A0A7X1E3K1</accession>
<dbReference type="Pfam" id="PF10052">
    <property type="entry name" value="DUF2288"/>
    <property type="match status" value="1"/>
</dbReference>
<feature type="region of interest" description="Disordered" evidence="1">
    <location>
        <begin position="1"/>
        <end position="27"/>
    </location>
</feature>
<comment type="caution">
    <text evidence="2">The sequence shown here is derived from an EMBL/GenBank/DDBJ whole genome shotgun (WGS) entry which is preliminary data.</text>
</comment>
<name>A0A7X1E3K1_9BACT</name>
<dbReference type="Proteomes" id="UP000525652">
    <property type="component" value="Unassembled WGS sequence"/>
</dbReference>
<reference evidence="2 3" key="1">
    <citation type="submission" date="2020-07" db="EMBL/GenBank/DDBJ databases">
        <authorList>
            <person name="Feng X."/>
        </authorList>
    </citation>
    <scope>NUCLEOTIDE SEQUENCE [LARGE SCALE GENOMIC DNA]</scope>
    <source>
        <strain evidence="2 3">JCM14086</strain>
    </source>
</reference>
<keyword evidence="3" id="KW-1185">Reference proteome</keyword>
<sequence>MFNDDFPARRSLDEFAPAEDHSTDEEKLEKYSGEVDWSYLKPHYEKGSLVYVDPSLDLKTAGLAFTQDDQAQVKAWLKSGDLVQPCDLHAEHWEKTGTAFKAMIVRPFVLVQPVGQQ</sequence>
<dbReference type="AlphaFoldDB" id="A0A7X1E3K1"/>
<dbReference type="RefSeq" id="WP_185691871.1">
    <property type="nucleotide sequence ID" value="NZ_JACHVA010000046.1"/>
</dbReference>
<organism evidence="2 3">
    <name type="scientific">Puniceicoccus vermicola</name>
    <dbReference type="NCBI Taxonomy" id="388746"/>
    <lineage>
        <taxon>Bacteria</taxon>
        <taxon>Pseudomonadati</taxon>
        <taxon>Verrucomicrobiota</taxon>
        <taxon>Opitutia</taxon>
        <taxon>Puniceicoccales</taxon>
        <taxon>Puniceicoccaceae</taxon>
        <taxon>Puniceicoccus</taxon>
    </lineage>
</organism>
<proteinExistence type="predicted"/>
<protein>
    <submittedName>
        <fullName evidence="2">DUF2288 domain-containing protein</fullName>
    </submittedName>
</protein>
<dbReference type="InterPro" id="IPR018741">
    <property type="entry name" value="DUF2288"/>
</dbReference>
<evidence type="ECO:0000313" key="3">
    <source>
        <dbReference type="Proteomes" id="UP000525652"/>
    </source>
</evidence>
<gene>
    <name evidence="2" type="ORF">H5P30_05050</name>
</gene>
<evidence type="ECO:0000313" key="2">
    <source>
        <dbReference type="EMBL" id="MBC2601146.1"/>
    </source>
</evidence>
<dbReference type="EMBL" id="JACHVA010000046">
    <property type="protein sequence ID" value="MBC2601146.1"/>
    <property type="molecule type" value="Genomic_DNA"/>
</dbReference>
<evidence type="ECO:0000256" key="1">
    <source>
        <dbReference type="SAM" id="MobiDB-lite"/>
    </source>
</evidence>